<dbReference type="Proteomes" id="UP001390339">
    <property type="component" value="Unassembled WGS sequence"/>
</dbReference>
<sequence length="115" mass="12186">MSLQGCEEHVTFTSRTKSKRVGLDDAKDDGHVVAMDVGEDQLAESLGVGCIVQTGKSNKGQLCVDSGAFGDLGCGDHSITSALDRLDSEQHLVVLLCHELSLTKNADICIVLLSQ</sequence>
<evidence type="ECO:0000313" key="1">
    <source>
        <dbReference type="EMBL" id="KAK8867553.1"/>
    </source>
</evidence>
<evidence type="ECO:0000313" key="2">
    <source>
        <dbReference type="Proteomes" id="UP001390339"/>
    </source>
</evidence>
<comment type="caution">
    <text evidence="1">The sequence shown here is derived from an EMBL/GenBank/DDBJ whole genome shotgun (WGS) entry which is preliminary data.</text>
</comment>
<proteinExistence type="predicted"/>
<keyword evidence="2" id="KW-1185">Reference proteome</keyword>
<gene>
    <name evidence="1" type="ORF">PGQ11_006131</name>
</gene>
<dbReference type="EMBL" id="JAPCWZ010000004">
    <property type="protein sequence ID" value="KAK8867553.1"/>
    <property type="molecule type" value="Genomic_DNA"/>
</dbReference>
<accession>A0ABR2IRS5</accession>
<reference evidence="1 2" key="1">
    <citation type="journal article" date="2024" name="IMA Fungus">
        <title>Apiospora arundinis, a panoply of carbohydrate-active enzymes and secondary metabolites.</title>
        <authorList>
            <person name="Sorensen T."/>
            <person name="Petersen C."/>
            <person name="Muurmann A.T."/>
            <person name="Christiansen J.V."/>
            <person name="Brundto M.L."/>
            <person name="Overgaard C.K."/>
            <person name="Boysen A.T."/>
            <person name="Wollenberg R.D."/>
            <person name="Larsen T.O."/>
            <person name="Sorensen J.L."/>
            <person name="Nielsen K.L."/>
            <person name="Sondergaard T.E."/>
        </authorList>
    </citation>
    <scope>NUCLEOTIDE SEQUENCE [LARGE SCALE GENOMIC DNA]</scope>
    <source>
        <strain evidence="1 2">AAU 773</strain>
    </source>
</reference>
<protein>
    <submittedName>
        <fullName evidence="1">Uncharacterized protein</fullName>
    </submittedName>
</protein>
<organism evidence="1 2">
    <name type="scientific">Apiospora arundinis</name>
    <dbReference type="NCBI Taxonomy" id="335852"/>
    <lineage>
        <taxon>Eukaryota</taxon>
        <taxon>Fungi</taxon>
        <taxon>Dikarya</taxon>
        <taxon>Ascomycota</taxon>
        <taxon>Pezizomycotina</taxon>
        <taxon>Sordariomycetes</taxon>
        <taxon>Xylariomycetidae</taxon>
        <taxon>Amphisphaeriales</taxon>
        <taxon>Apiosporaceae</taxon>
        <taxon>Apiospora</taxon>
    </lineage>
</organism>
<name>A0ABR2IRS5_9PEZI</name>